<dbReference type="InterPro" id="IPR049326">
    <property type="entry name" value="Rhodopsin_dom_fungi"/>
</dbReference>
<evidence type="ECO:0000256" key="2">
    <source>
        <dbReference type="ARBA" id="ARBA00022692"/>
    </source>
</evidence>
<dbReference type="PANTHER" id="PTHR33048:SF156">
    <property type="entry name" value="INTEGRAL MEMBRANE PROTEIN"/>
    <property type="match status" value="1"/>
</dbReference>
<feature type="transmembrane region" description="Helical" evidence="7">
    <location>
        <begin position="224"/>
        <end position="249"/>
    </location>
</feature>
<dbReference type="PANTHER" id="PTHR33048">
    <property type="entry name" value="PTH11-LIKE INTEGRAL MEMBRANE PROTEIN (AFU_ORTHOLOGUE AFUA_5G11245)"/>
    <property type="match status" value="1"/>
</dbReference>
<gene>
    <name evidence="9" type="ORF">DM02DRAFT_416948</name>
</gene>
<feature type="transmembrane region" description="Helical" evidence="7">
    <location>
        <begin position="29"/>
        <end position="50"/>
    </location>
</feature>
<feature type="region of interest" description="Disordered" evidence="6">
    <location>
        <begin position="326"/>
        <end position="350"/>
    </location>
</feature>
<keyword evidence="2 7" id="KW-0812">Transmembrane</keyword>
<dbReference type="Pfam" id="PF20684">
    <property type="entry name" value="Fung_rhodopsin"/>
    <property type="match status" value="1"/>
</dbReference>
<evidence type="ECO:0000256" key="1">
    <source>
        <dbReference type="ARBA" id="ARBA00004141"/>
    </source>
</evidence>
<comment type="subcellular location">
    <subcellularLocation>
        <location evidence="1">Membrane</location>
        <topology evidence="1">Multi-pass membrane protein</topology>
    </subcellularLocation>
</comment>
<dbReference type="Proteomes" id="UP000244855">
    <property type="component" value="Unassembled WGS sequence"/>
</dbReference>
<evidence type="ECO:0000313" key="10">
    <source>
        <dbReference type="Proteomes" id="UP000244855"/>
    </source>
</evidence>
<dbReference type="EMBL" id="KZ805385">
    <property type="protein sequence ID" value="PVH99780.1"/>
    <property type="molecule type" value="Genomic_DNA"/>
</dbReference>
<evidence type="ECO:0000256" key="6">
    <source>
        <dbReference type="SAM" id="MobiDB-lite"/>
    </source>
</evidence>
<accession>A0A2V1DNV7</accession>
<keyword evidence="10" id="KW-1185">Reference proteome</keyword>
<evidence type="ECO:0000313" key="9">
    <source>
        <dbReference type="EMBL" id="PVH99780.1"/>
    </source>
</evidence>
<reference evidence="9 10" key="1">
    <citation type="journal article" date="2018" name="Sci. Rep.">
        <title>Comparative genomics provides insights into the lifestyle and reveals functional heterogeneity of dark septate endophytic fungi.</title>
        <authorList>
            <person name="Knapp D.G."/>
            <person name="Nemeth J.B."/>
            <person name="Barry K."/>
            <person name="Hainaut M."/>
            <person name="Henrissat B."/>
            <person name="Johnson J."/>
            <person name="Kuo A."/>
            <person name="Lim J.H.P."/>
            <person name="Lipzen A."/>
            <person name="Nolan M."/>
            <person name="Ohm R.A."/>
            <person name="Tamas L."/>
            <person name="Grigoriev I.V."/>
            <person name="Spatafora J.W."/>
            <person name="Nagy L.G."/>
            <person name="Kovacs G.M."/>
        </authorList>
    </citation>
    <scope>NUCLEOTIDE SEQUENCE [LARGE SCALE GENOMIC DNA]</scope>
    <source>
        <strain evidence="9 10">DSE2036</strain>
    </source>
</reference>
<dbReference type="GO" id="GO:0016020">
    <property type="term" value="C:membrane"/>
    <property type="evidence" value="ECO:0007669"/>
    <property type="project" value="UniProtKB-SubCell"/>
</dbReference>
<keyword evidence="4 7" id="KW-0472">Membrane</keyword>
<keyword evidence="3 7" id="KW-1133">Transmembrane helix</keyword>
<evidence type="ECO:0000256" key="7">
    <source>
        <dbReference type="SAM" id="Phobius"/>
    </source>
</evidence>
<comment type="similarity">
    <text evidence="5">Belongs to the SAT4 family.</text>
</comment>
<evidence type="ECO:0000256" key="3">
    <source>
        <dbReference type="ARBA" id="ARBA00022989"/>
    </source>
</evidence>
<dbReference type="InterPro" id="IPR052337">
    <property type="entry name" value="SAT4-like"/>
</dbReference>
<feature type="domain" description="Rhodopsin" evidence="8">
    <location>
        <begin position="56"/>
        <end position="287"/>
    </location>
</feature>
<dbReference type="AlphaFoldDB" id="A0A2V1DNV7"/>
<dbReference type="OrthoDB" id="3648173at2759"/>
<proteinExistence type="inferred from homology"/>
<organism evidence="9 10">
    <name type="scientific">Periconia macrospinosa</name>
    <dbReference type="NCBI Taxonomy" id="97972"/>
    <lineage>
        <taxon>Eukaryota</taxon>
        <taxon>Fungi</taxon>
        <taxon>Dikarya</taxon>
        <taxon>Ascomycota</taxon>
        <taxon>Pezizomycotina</taxon>
        <taxon>Dothideomycetes</taxon>
        <taxon>Pleosporomycetidae</taxon>
        <taxon>Pleosporales</taxon>
        <taxon>Massarineae</taxon>
        <taxon>Periconiaceae</taxon>
        <taxon>Periconia</taxon>
    </lineage>
</organism>
<sequence>MSFPPSGAGPPDLSHFPPEYLAADNSAPLFHTCIAFLVIDTIFMILLYAARIIDKKTNMSMLILMTSAYFVCLGKISVGILAVYFGGAGRHTATLTRTEFITSLKLGTILQIICPLTTSLSKLGILILLDAILGTASRTYKLLVKATFTFVLVTAVIQVVVPFSNCKPFAYNWDKAIPGSCAIDALKLWKYMSIPNVCSTVVMVCMPVPAMWRLRVSPATKLGLCVVFGVCIGGVVAAVGRFVAFAGVGSFVDFTWEEVAPLGWTVAESGVYLVAGVSLTLRPLVRRVCGDGGGGAGVVGRFLSRTSGGSGSWGRLEVKEIASDGSSKGTVEVGDEESGLVDTKGSLAGK</sequence>
<feature type="transmembrane region" description="Helical" evidence="7">
    <location>
        <begin position="62"/>
        <end position="86"/>
    </location>
</feature>
<feature type="transmembrane region" description="Helical" evidence="7">
    <location>
        <begin position="261"/>
        <end position="281"/>
    </location>
</feature>
<dbReference type="STRING" id="97972.A0A2V1DNV7"/>
<evidence type="ECO:0000259" key="8">
    <source>
        <dbReference type="Pfam" id="PF20684"/>
    </source>
</evidence>
<feature type="transmembrane region" description="Helical" evidence="7">
    <location>
        <begin position="142"/>
        <end position="163"/>
    </location>
</feature>
<evidence type="ECO:0000256" key="4">
    <source>
        <dbReference type="ARBA" id="ARBA00023136"/>
    </source>
</evidence>
<evidence type="ECO:0000256" key="5">
    <source>
        <dbReference type="ARBA" id="ARBA00038359"/>
    </source>
</evidence>
<name>A0A2V1DNV7_9PLEO</name>
<protein>
    <recommendedName>
        <fullName evidence="8">Rhodopsin domain-containing protein</fullName>
    </recommendedName>
</protein>
<feature type="transmembrane region" description="Helical" evidence="7">
    <location>
        <begin position="194"/>
        <end position="212"/>
    </location>
</feature>
<feature type="transmembrane region" description="Helical" evidence="7">
    <location>
        <begin position="106"/>
        <end position="130"/>
    </location>
</feature>